<dbReference type="AlphaFoldDB" id="A0A426WX80"/>
<gene>
    <name evidence="2" type="ORF">B296_00054503</name>
</gene>
<evidence type="ECO:0000256" key="1">
    <source>
        <dbReference type="SAM" id="MobiDB-lite"/>
    </source>
</evidence>
<protein>
    <submittedName>
        <fullName evidence="2">Uncharacterized protein</fullName>
    </submittedName>
</protein>
<organism evidence="2 3">
    <name type="scientific">Ensete ventricosum</name>
    <name type="common">Abyssinian banana</name>
    <name type="synonym">Musa ensete</name>
    <dbReference type="NCBI Taxonomy" id="4639"/>
    <lineage>
        <taxon>Eukaryota</taxon>
        <taxon>Viridiplantae</taxon>
        <taxon>Streptophyta</taxon>
        <taxon>Embryophyta</taxon>
        <taxon>Tracheophyta</taxon>
        <taxon>Spermatophyta</taxon>
        <taxon>Magnoliopsida</taxon>
        <taxon>Liliopsida</taxon>
        <taxon>Zingiberales</taxon>
        <taxon>Musaceae</taxon>
        <taxon>Ensete</taxon>
    </lineage>
</organism>
<reference evidence="2 3" key="1">
    <citation type="journal article" date="2014" name="Agronomy (Basel)">
        <title>A Draft Genome Sequence for Ensete ventricosum, the Drought-Tolerant Tree Against Hunger.</title>
        <authorList>
            <person name="Harrison J."/>
            <person name="Moore K.A."/>
            <person name="Paszkiewicz K."/>
            <person name="Jones T."/>
            <person name="Grant M."/>
            <person name="Ambacheew D."/>
            <person name="Muzemil S."/>
            <person name="Studholme D.J."/>
        </authorList>
    </citation>
    <scope>NUCLEOTIDE SEQUENCE [LARGE SCALE GENOMIC DNA]</scope>
</reference>
<dbReference type="Proteomes" id="UP000287651">
    <property type="component" value="Unassembled WGS sequence"/>
</dbReference>
<accession>A0A426WX80</accession>
<feature type="non-terminal residue" evidence="2">
    <location>
        <position position="1"/>
    </location>
</feature>
<evidence type="ECO:0000313" key="3">
    <source>
        <dbReference type="Proteomes" id="UP000287651"/>
    </source>
</evidence>
<dbReference type="EMBL" id="AMZH03034885">
    <property type="protein sequence ID" value="RRT31913.1"/>
    <property type="molecule type" value="Genomic_DNA"/>
</dbReference>
<evidence type="ECO:0000313" key="2">
    <source>
        <dbReference type="EMBL" id="RRT31913.1"/>
    </source>
</evidence>
<feature type="region of interest" description="Disordered" evidence="1">
    <location>
        <begin position="32"/>
        <end position="123"/>
    </location>
</feature>
<comment type="caution">
    <text evidence="2">The sequence shown here is derived from an EMBL/GenBank/DDBJ whole genome shotgun (WGS) entry which is preliminary data.</text>
</comment>
<proteinExistence type="predicted"/>
<name>A0A426WX80_ENSVE</name>
<feature type="compositionally biased region" description="Polar residues" evidence="1">
    <location>
        <begin position="85"/>
        <end position="100"/>
    </location>
</feature>
<sequence length="123" mass="12820">NSRRQSIPSHLSVLDGAETVEVLLVTDRATACDPARDAATGASVRGSRDVGSGQAGRDKAPLGEVVPWTSHATAKEEGRQVGHVASQTPPNSPQFNSNRDLLSDPGKGSLEGPKPNEVTLRAT</sequence>